<reference evidence="2" key="1">
    <citation type="journal article" date="2020" name="Stud. Mycol.">
        <title>101 Dothideomycetes genomes: a test case for predicting lifestyles and emergence of pathogens.</title>
        <authorList>
            <person name="Haridas S."/>
            <person name="Albert R."/>
            <person name="Binder M."/>
            <person name="Bloem J."/>
            <person name="Labutti K."/>
            <person name="Salamov A."/>
            <person name="Andreopoulos B."/>
            <person name="Baker S."/>
            <person name="Barry K."/>
            <person name="Bills G."/>
            <person name="Bluhm B."/>
            <person name="Cannon C."/>
            <person name="Castanera R."/>
            <person name="Culley D."/>
            <person name="Daum C."/>
            <person name="Ezra D."/>
            <person name="Gonzalez J."/>
            <person name="Henrissat B."/>
            <person name="Kuo A."/>
            <person name="Liang C."/>
            <person name="Lipzen A."/>
            <person name="Lutzoni F."/>
            <person name="Magnuson J."/>
            <person name="Mondo S."/>
            <person name="Nolan M."/>
            <person name="Ohm R."/>
            <person name="Pangilinan J."/>
            <person name="Park H.-J."/>
            <person name="Ramirez L."/>
            <person name="Alfaro M."/>
            <person name="Sun H."/>
            <person name="Tritt A."/>
            <person name="Yoshinaga Y."/>
            <person name="Zwiers L.-H."/>
            <person name="Turgeon B."/>
            <person name="Goodwin S."/>
            <person name="Spatafora J."/>
            <person name="Crous P."/>
            <person name="Grigoriev I."/>
        </authorList>
    </citation>
    <scope>NUCLEOTIDE SEQUENCE</scope>
    <source>
        <strain evidence="2">CBS 269.34</strain>
    </source>
</reference>
<evidence type="ECO:0000313" key="2">
    <source>
        <dbReference type="EMBL" id="KAF2489667.1"/>
    </source>
</evidence>
<feature type="domain" description="DUF7730" evidence="1">
    <location>
        <begin position="2"/>
        <end position="114"/>
    </location>
</feature>
<keyword evidence="3" id="KW-1185">Reference proteome</keyword>
<proteinExistence type="predicted"/>
<dbReference type="AlphaFoldDB" id="A0A6A6QDW2"/>
<organism evidence="2 3">
    <name type="scientific">Lophium mytilinum</name>
    <dbReference type="NCBI Taxonomy" id="390894"/>
    <lineage>
        <taxon>Eukaryota</taxon>
        <taxon>Fungi</taxon>
        <taxon>Dikarya</taxon>
        <taxon>Ascomycota</taxon>
        <taxon>Pezizomycotina</taxon>
        <taxon>Dothideomycetes</taxon>
        <taxon>Pleosporomycetidae</taxon>
        <taxon>Mytilinidiales</taxon>
        <taxon>Mytilinidiaceae</taxon>
        <taxon>Lophium</taxon>
    </lineage>
</organism>
<accession>A0A6A6QDW2</accession>
<gene>
    <name evidence="2" type="ORF">BU16DRAFT_162430</name>
</gene>
<dbReference type="InterPro" id="IPR038883">
    <property type="entry name" value="AN11006-like"/>
</dbReference>
<dbReference type="EMBL" id="MU004198">
    <property type="protein sequence ID" value="KAF2489667.1"/>
    <property type="molecule type" value="Genomic_DNA"/>
</dbReference>
<evidence type="ECO:0000313" key="3">
    <source>
        <dbReference type="Proteomes" id="UP000799750"/>
    </source>
</evidence>
<dbReference type="OrthoDB" id="5413827at2759"/>
<dbReference type="PANTHER" id="PTHR42085">
    <property type="entry name" value="F-BOX DOMAIN-CONTAINING PROTEIN"/>
    <property type="match status" value="1"/>
</dbReference>
<evidence type="ECO:0000259" key="1">
    <source>
        <dbReference type="Pfam" id="PF24864"/>
    </source>
</evidence>
<name>A0A6A6QDW2_9PEZI</name>
<dbReference type="PANTHER" id="PTHR42085:SF1">
    <property type="entry name" value="F-BOX DOMAIN-CONTAINING PROTEIN"/>
    <property type="match status" value="1"/>
</dbReference>
<sequence>MQSESPFLTLPAELRLIIYEFLFYGAHLRAPRPSRGLALLLTCTEIHAEASRSEASSRALALLLTCKQVHTEASKLAFSLTNFILPAKVVRELNHYLDTLPRALIASIRHVTVEGHVWVTLLKTWDPKILTLETLTATTFRGGLTERQKHRSEYLNDQLRRSLFSGVLGRSKAVGKVIISNTGHYPASWFLKSFSMHEYDGWHKEAFDGEIGRLEFTRIGPP</sequence>
<dbReference type="InterPro" id="IPR056632">
    <property type="entry name" value="DUF7730"/>
</dbReference>
<dbReference type="Pfam" id="PF24864">
    <property type="entry name" value="DUF7730"/>
    <property type="match status" value="1"/>
</dbReference>
<protein>
    <recommendedName>
        <fullName evidence="1">DUF7730 domain-containing protein</fullName>
    </recommendedName>
</protein>
<dbReference type="Proteomes" id="UP000799750">
    <property type="component" value="Unassembled WGS sequence"/>
</dbReference>